<evidence type="ECO:0000256" key="3">
    <source>
        <dbReference type="SAM" id="MobiDB-lite"/>
    </source>
</evidence>
<dbReference type="InterPro" id="IPR011701">
    <property type="entry name" value="MFS"/>
</dbReference>
<keyword evidence="4" id="KW-0812">Transmembrane</keyword>
<feature type="region of interest" description="Disordered" evidence="3">
    <location>
        <begin position="71"/>
        <end position="105"/>
    </location>
</feature>
<feature type="transmembrane region" description="Helical" evidence="4">
    <location>
        <begin position="135"/>
        <end position="158"/>
    </location>
</feature>
<evidence type="ECO:0000256" key="1">
    <source>
        <dbReference type="ARBA" id="ARBA00004141"/>
    </source>
</evidence>
<feature type="transmembrane region" description="Helical" evidence="4">
    <location>
        <begin position="473"/>
        <end position="494"/>
    </location>
</feature>
<protein>
    <submittedName>
        <fullName evidence="6">MFS general substrate transporter</fullName>
    </submittedName>
</protein>
<keyword evidence="4" id="KW-1133">Transmembrane helix</keyword>
<dbReference type="InParanoid" id="A0A165F1X4"/>
<comment type="similarity">
    <text evidence="2">Belongs to the major facilitator superfamily. Monocarboxylate porter (TC 2.A.1.13) family.</text>
</comment>
<evidence type="ECO:0000256" key="2">
    <source>
        <dbReference type="ARBA" id="ARBA00006727"/>
    </source>
</evidence>
<dbReference type="GO" id="GO:0016020">
    <property type="term" value="C:membrane"/>
    <property type="evidence" value="ECO:0007669"/>
    <property type="project" value="UniProtKB-SubCell"/>
</dbReference>
<dbReference type="InterPro" id="IPR036259">
    <property type="entry name" value="MFS_trans_sf"/>
</dbReference>
<dbReference type="EMBL" id="KV426105">
    <property type="protein sequence ID" value="KZV88196.1"/>
    <property type="molecule type" value="Genomic_DNA"/>
</dbReference>
<evidence type="ECO:0000313" key="6">
    <source>
        <dbReference type="EMBL" id="KZV88196.1"/>
    </source>
</evidence>
<feature type="transmembrane region" description="Helical" evidence="4">
    <location>
        <begin position="264"/>
        <end position="285"/>
    </location>
</feature>
<evidence type="ECO:0000313" key="7">
    <source>
        <dbReference type="Proteomes" id="UP000077266"/>
    </source>
</evidence>
<keyword evidence="4" id="KW-0472">Membrane</keyword>
<feature type="transmembrane region" description="Helical" evidence="4">
    <location>
        <begin position="378"/>
        <end position="399"/>
    </location>
</feature>
<dbReference type="PROSITE" id="PS50850">
    <property type="entry name" value="MFS"/>
    <property type="match status" value="1"/>
</dbReference>
<accession>A0A165F1X4</accession>
<dbReference type="PANTHER" id="PTHR11360">
    <property type="entry name" value="MONOCARBOXYLATE TRANSPORTER"/>
    <property type="match status" value="1"/>
</dbReference>
<feature type="transmembrane region" description="Helical" evidence="4">
    <location>
        <begin position="205"/>
        <end position="223"/>
    </location>
</feature>
<dbReference type="PANTHER" id="PTHR11360:SF284">
    <property type="entry name" value="EG:103B4.3 PROTEIN-RELATED"/>
    <property type="match status" value="1"/>
</dbReference>
<evidence type="ECO:0000259" key="5">
    <source>
        <dbReference type="PROSITE" id="PS50850"/>
    </source>
</evidence>
<dbReference type="STRING" id="1314781.A0A165F1X4"/>
<feature type="transmembrane region" description="Helical" evidence="4">
    <location>
        <begin position="297"/>
        <end position="315"/>
    </location>
</feature>
<keyword evidence="7" id="KW-1185">Reference proteome</keyword>
<dbReference type="SUPFAM" id="SSF103473">
    <property type="entry name" value="MFS general substrate transporter"/>
    <property type="match status" value="1"/>
</dbReference>
<sequence length="533" mass="57017">MAAPPVVIAVPPTEAAAPAARRHARFNFDSMDPDVTRRPSFDDVGEFSLSPTARVSQEHVDVVEPGVAEDTKDAKGATFTEGNTAAPSIIGDSSMKKNKDHDPDDFNEKLRTKLEQGIKEQEGDDEFIEGGFRGWIVTIGCSMLVSVTLGWGLCWGVFQEYYRTNLFPNTPQATLSLIGSLSGTVMTLIVFPLGKLGDYYGYKPFLIVGCYVAVLAMFTAAWSHTVWQFAITQASGVLQGIACGFIFPMVTAIPAQYFKRKRGFALGIVMGGSTLGGGIASIIVRTLLTKVGLRNTLLIYTGIHFVIVTIGLLAVRERKIDGQPIRKPSKVVWYDKELLHDKVFWGVVAGLFFSVFGYLPAVFYLVTYAKDTLPGLSPSLTVLPVTLLNIAATCGRIGVGIAADKIGPTNAFIISVTFAGLAQLLIWNFAASYAAVIAFSIICGAFGGCFVSLTGPVAAHVFGAERLAGLSGLLTLFNTPGNVAAAPLAGVIFAASGGNWHALIAYSGSVQIIAGACMLYVRLKREPRIFAIY</sequence>
<feature type="domain" description="Major facilitator superfamily (MFS) profile" evidence="5">
    <location>
        <begin position="126"/>
        <end position="526"/>
    </location>
</feature>
<organism evidence="6 7">
    <name type="scientific">Exidia glandulosa HHB12029</name>
    <dbReference type="NCBI Taxonomy" id="1314781"/>
    <lineage>
        <taxon>Eukaryota</taxon>
        <taxon>Fungi</taxon>
        <taxon>Dikarya</taxon>
        <taxon>Basidiomycota</taxon>
        <taxon>Agaricomycotina</taxon>
        <taxon>Agaricomycetes</taxon>
        <taxon>Auriculariales</taxon>
        <taxon>Exidiaceae</taxon>
        <taxon>Exidia</taxon>
    </lineage>
</organism>
<evidence type="ECO:0000256" key="4">
    <source>
        <dbReference type="SAM" id="Phobius"/>
    </source>
</evidence>
<feature type="transmembrane region" description="Helical" evidence="4">
    <location>
        <begin position="411"/>
        <end position="430"/>
    </location>
</feature>
<dbReference type="Proteomes" id="UP000077266">
    <property type="component" value="Unassembled WGS sequence"/>
</dbReference>
<dbReference type="InterPro" id="IPR050327">
    <property type="entry name" value="Proton-linked_MCT"/>
</dbReference>
<feature type="transmembrane region" description="Helical" evidence="4">
    <location>
        <begin position="173"/>
        <end position="193"/>
    </location>
</feature>
<dbReference type="OrthoDB" id="2213137at2759"/>
<feature type="transmembrane region" description="Helical" evidence="4">
    <location>
        <begin position="436"/>
        <end position="461"/>
    </location>
</feature>
<dbReference type="InterPro" id="IPR020846">
    <property type="entry name" value="MFS_dom"/>
</dbReference>
<reference evidence="6 7" key="1">
    <citation type="journal article" date="2016" name="Mol. Biol. Evol.">
        <title>Comparative Genomics of Early-Diverging Mushroom-Forming Fungi Provides Insights into the Origins of Lignocellulose Decay Capabilities.</title>
        <authorList>
            <person name="Nagy L.G."/>
            <person name="Riley R."/>
            <person name="Tritt A."/>
            <person name="Adam C."/>
            <person name="Daum C."/>
            <person name="Floudas D."/>
            <person name="Sun H."/>
            <person name="Yadav J.S."/>
            <person name="Pangilinan J."/>
            <person name="Larsson K.H."/>
            <person name="Matsuura K."/>
            <person name="Barry K."/>
            <person name="Labutti K."/>
            <person name="Kuo R."/>
            <person name="Ohm R.A."/>
            <person name="Bhattacharya S.S."/>
            <person name="Shirouzu T."/>
            <person name="Yoshinaga Y."/>
            <person name="Martin F.M."/>
            <person name="Grigoriev I.V."/>
            <person name="Hibbett D.S."/>
        </authorList>
    </citation>
    <scope>NUCLEOTIDE SEQUENCE [LARGE SCALE GENOMIC DNA]</scope>
    <source>
        <strain evidence="6 7">HHB12029</strain>
    </source>
</reference>
<feature type="compositionally biased region" description="Basic and acidic residues" evidence="3">
    <location>
        <begin position="94"/>
        <end position="105"/>
    </location>
</feature>
<feature type="transmembrane region" description="Helical" evidence="4">
    <location>
        <begin position="229"/>
        <end position="252"/>
    </location>
</feature>
<gene>
    <name evidence="6" type="ORF">EXIGLDRAFT_839394</name>
</gene>
<comment type="subcellular location">
    <subcellularLocation>
        <location evidence="1">Membrane</location>
        <topology evidence="1">Multi-pass membrane protein</topology>
    </subcellularLocation>
</comment>
<name>A0A165F1X4_EXIGL</name>
<feature type="transmembrane region" description="Helical" evidence="4">
    <location>
        <begin position="343"/>
        <end position="366"/>
    </location>
</feature>
<dbReference type="Gene3D" id="1.20.1250.20">
    <property type="entry name" value="MFS general substrate transporter like domains"/>
    <property type="match status" value="1"/>
</dbReference>
<dbReference type="AlphaFoldDB" id="A0A165F1X4"/>
<feature type="transmembrane region" description="Helical" evidence="4">
    <location>
        <begin position="500"/>
        <end position="521"/>
    </location>
</feature>
<dbReference type="Pfam" id="PF07690">
    <property type="entry name" value="MFS_1"/>
    <property type="match status" value="1"/>
</dbReference>
<proteinExistence type="inferred from homology"/>
<dbReference type="GO" id="GO:0022857">
    <property type="term" value="F:transmembrane transporter activity"/>
    <property type="evidence" value="ECO:0007669"/>
    <property type="project" value="InterPro"/>
</dbReference>